<dbReference type="RefSeq" id="XP_024689061.1">
    <property type="nucleotide sequence ID" value="XM_024838370.1"/>
</dbReference>
<dbReference type="PANTHER" id="PTHR11103">
    <property type="entry name" value="SLR1189 PROTEIN"/>
    <property type="match status" value="1"/>
</dbReference>
<dbReference type="SUPFAM" id="SSF82282">
    <property type="entry name" value="Homocysteine S-methyltransferase"/>
    <property type="match status" value="1"/>
</dbReference>
<dbReference type="InterPro" id="IPR036589">
    <property type="entry name" value="HCY_dom_sf"/>
</dbReference>
<sequence length="357" mass="39089">MQILLLDGGLGTALEASPYHFTFTSDTPLWSAHLLVADPATLRAVHASFVAAGADIILTATYQTSFEGFARTPPGYGPDDAARYMRSAVTLARDASGKRPVHIALSLGPYGATMSPIAAEYSGLYPDAMNSEAVLRDWHARRLRIFTDDEDSWNNVQYVAFETLRRADEVRAVRGAMADVAGSIPAEKQKPWWITGVFPADEPDEDDIRSWVRAAVGGVEEGLPRPWGIGINCTRLDHIRRIVSVMQLELAQMATAGGAFVDQWHSRSGRPWLVLYPDGTQGERYDPATKAWIAPSSESDKKSVARPWSEQFGDVAHDLMDTHWEGLIIGGCCRTGPRQIEGLRAVVDGRLAGKLQT</sequence>
<dbReference type="Gene3D" id="3.20.20.330">
    <property type="entry name" value="Homocysteine-binding-like domain"/>
    <property type="match status" value="1"/>
</dbReference>
<feature type="domain" description="Hcy-binding" evidence="4">
    <location>
        <begin position="1"/>
        <end position="347"/>
    </location>
</feature>
<feature type="binding site" evidence="3">
    <location>
        <position position="332"/>
    </location>
    <ligand>
        <name>Zn(2+)</name>
        <dbReference type="ChEBI" id="CHEBI:29105"/>
    </ligand>
</feature>
<dbReference type="Pfam" id="PF02574">
    <property type="entry name" value="S-methyl_trans"/>
    <property type="match status" value="1"/>
</dbReference>
<name>A0A2I1CS78_ASPC2</name>
<gene>
    <name evidence="5" type="ORF">P168DRAFT_299868</name>
</gene>
<keyword evidence="1 3" id="KW-0489">Methyltransferase</keyword>
<evidence type="ECO:0000256" key="3">
    <source>
        <dbReference type="PROSITE-ProRule" id="PRU00333"/>
    </source>
</evidence>
<comment type="caution">
    <text evidence="5">The sequence shown here is derived from an EMBL/GenBank/DDBJ whole genome shotgun (WGS) entry which is preliminary data.</text>
</comment>
<dbReference type="GeneID" id="36545894"/>
<dbReference type="GO" id="GO:0046872">
    <property type="term" value="F:metal ion binding"/>
    <property type="evidence" value="ECO:0007669"/>
    <property type="project" value="UniProtKB-KW"/>
</dbReference>
<keyword evidence="3" id="KW-0479">Metal-binding</keyword>
<dbReference type="GO" id="GO:0032259">
    <property type="term" value="P:methylation"/>
    <property type="evidence" value="ECO:0007669"/>
    <property type="project" value="UniProtKB-KW"/>
</dbReference>
<feature type="binding site" evidence="3">
    <location>
        <position position="333"/>
    </location>
    <ligand>
        <name>Zn(2+)</name>
        <dbReference type="ChEBI" id="CHEBI:29105"/>
    </ligand>
</feature>
<evidence type="ECO:0000259" key="4">
    <source>
        <dbReference type="PROSITE" id="PS50970"/>
    </source>
</evidence>
<organism evidence="5 6">
    <name type="scientific">Aspergillus campestris (strain IBT 28561)</name>
    <dbReference type="NCBI Taxonomy" id="1392248"/>
    <lineage>
        <taxon>Eukaryota</taxon>
        <taxon>Fungi</taxon>
        <taxon>Dikarya</taxon>
        <taxon>Ascomycota</taxon>
        <taxon>Pezizomycotina</taxon>
        <taxon>Eurotiomycetes</taxon>
        <taxon>Eurotiomycetidae</taxon>
        <taxon>Eurotiales</taxon>
        <taxon>Aspergillaceae</taxon>
        <taxon>Aspergillus</taxon>
        <taxon>Aspergillus subgen. Circumdati</taxon>
    </lineage>
</organism>
<evidence type="ECO:0000313" key="6">
    <source>
        <dbReference type="Proteomes" id="UP000234254"/>
    </source>
</evidence>
<evidence type="ECO:0000256" key="1">
    <source>
        <dbReference type="ARBA" id="ARBA00022603"/>
    </source>
</evidence>
<dbReference type="VEuPathDB" id="FungiDB:P168DRAFT_299868"/>
<evidence type="ECO:0000313" key="5">
    <source>
        <dbReference type="EMBL" id="PKY00467.1"/>
    </source>
</evidence>
<dbReference type="AlphaFoldDB" id="A0A2I1CS78"/>
<comment type="cofactor">
    <cofactor evidence="3">
        <name>Zn(2+)</name>
        <dbReference type="ChEBI" id="CHEBI:29105"/>
    </cofactor>
</comment>
<accession>A0A2I1CS78</accession>
<reference evidence="5" key="1">
    <citation type="submission" date="2016-12" db="EMBL/GenBank/DDBJ databases">
        <title>The genomes of Aspergillus section Nigri reveals drivers in fungal speciation.</title>
        <authorList>
            <consortium name="DOE Joint Genome Institute"/>
            <person name="Vesth T.C."/>
            <person name="Nybo J."/>
            <person name="Theobald S."/>
            <person name="Brandl J."/>
            <person name="Frisvad J.C."/>
            <person name="Nielsen K.F."/>
            <person name="Lyhne E.K."/>
            <person name="Kogle M.E."/>
            <person name="Kuo A."/>
            <person name="Riley R."/>
            <person name="Clum A."/>
            <person name="Nolan M."/>
            <person name="Lipzen A."/>
            <person name="Salamov A."/>
            <person name="Henrissat B."/>
            <person name="Wiebenga A."/>
            <person name="De vries R.P."/>
            <person name="Grigoriev I.V."/>
            <person name="Mortensen U.H."/>
            <person name="Andersen M.R."/>
            <person name="Baker S.E."/>
        </authorList>
    </citation>
    <scope>NUCLEOTIDE SEQUENCE</scope>
    <source>
        <strain evidence="5">IBT 28561</strain>
    </source>
</reference>
<dbReference type="PROSITE" id="PS50970">
    <property type="entry name" value="HCY"/>
    <property type="match status" value="1"/>
</dbReference>
<dbReference type="GO" id="GO:0008168">
    <property type="term" value="F:methyltransferase activity"/>
    <property type="evidence" value="ECO:0007669"/>
    <property type="project" value="UniProtKB-UniRule"/>
</dbReference>
<dbReference type="OrthoDB" id="261426at2759"/>
<keyword evidence="3" id="KW-0862">Zinc</keyword>
<dbReference type="PANTHER" id="PTHR11103:SF10">
    <property type="entry name" value="HOMOCYSTEINE S-METHYLTRANSFERASE 1-RELATED"/>
    <property type="match status" value="1"/>
</dbReference>
<evidence type="ECO:0000256" key="2">
    <source>
        <dbReference type="ARBA" id="ARBA00022679"/>
    </source>
</evidence>
<feature type="binding site" evidence="3">
    <location>
        <position position="233"/>
    </location>
    <ligand>
        <name>Zn(2+)</name>
        <dbReference type="ChEBI" id="CHEBI:29105"/>
    </ligand>
</feature>
<keyword evidence="6" id="KW-1185">Reference proteome</keyword>
<protein>
    <submittedName>
        <fullName evidence="5">Homocysteine S-methyltransferase</fullName>
    </submittedName>
</protein>
<dbReference type="InterPro" id="IPR003726">
    <property type="entry name" value="HCY_dom"/>
</dbReference>
<dbReference type="EMBL" id="MSFM01000014">
    <property type="protein sequence ID" value="PKY00467.1"/>
    <property type="molecule type" value="Genomic_DNA"/>
</dbReference>
<proteinExistence type="predicted"/>
<keyword evidence="2 3" id="KW-0808">Transferase</keyword>
<dbReference type="Proteomes" id="UP000234254">
    <property type="component" value="Unassembled WGS sequence"/>
</dbReference>